<dbReference type="Proteomes" id="UP000002630">
    <property type="component" value="Linkage Group LG16"/>
</dbReference>
<evidence type="ECO:0000313" key="20">
    <source>
        <dbReference type="Proteomes" id="UP000002630"/>
    </source>
</evidence>
<dbReference type="Pfam" id="PF18199">
    <property type="entry name" value="Dynein_C"/>
    <property type="match status" value="1"/>
</dbReference>
<feature type="region of interest" description="Disordered" evidence="17">
    <location>
        <begin position="308"/>
        <end position="353"/>
    </location>
</feature>
<dbReference type="Pfam" id="PF12777">
    <property type="entry name" value="MT"/>
    <property type="match status" value="1"/>
</dbReference>
<feature type="domain" description="AAA+ ATPase" evidence="18">
    <location>
        <begin position="1562"/>
        <end position="1699"/>
    </location>
</feature>
<dbReference type="InterPro" id="IPR024743">
    <property type="entry name" value="Dynein_HC_stalk"/>
</dbReference>
<dbReference type="Pfam" id="PF12781">
    <property type="entry name" value="AAA_9"/>
    <property type="match status" value="1"/>
</dbReference>
<dbReference type="FunFam" id="1.20.58.1120:FF:000007">
    <property type="entry name" value="Dynein heavy chain 4"/>
    <property type="match status" value="1"/>
</dbReference>
<evidence type="ECO:0000259" key="18">
    <source>
        <dbReference type="SMART" id="SM00382"/>
    </source>
</evidence>
<dbReference type="Gene3D" id="3.20.180.20">
    <property type="entry name" value="Dynein heavy chain, N-terminal domain 2"/>
    <property type="match status" value="1"/>
</dbReference>
<evidence type="ECO:0000256" key="9">
    <source>
        <dbReference type="ARBA" id="ARBA00022846"/>
    </source>
</evidence>
<dbReference type="Gene3D" id="1.10.8.710">
    <property type="match status" value="1"/>
</dbReference>
<dbReference type="Pfam" id="PF17857">
    <property type="entry name" value="AAA_lid_1"/>
    <property type="match status" value="1"/>
</dbReference>
<feature type="region of interest" description="Disordered" evidence="17">
    <location>
        <begin position="142"/>
        <end position="219"/>
    </location>
</feature>
<dbReference type="eggNOG" id="KOG3595">
    <property type="taxonomic scope" value="Eukaryota"/>
</dbReference>
<keyword evidence="12" id="KW-0969">Cilium</keyword>
<evidence type="ECO:0000313" key="19">
    <source>
        <dbReference type="EMBL" id="CBN74485.1"/>
    </source>
</evidence>
<dbReference type="FunFam" id="1.10.8.720:FF:000001">
    <property type="entry name" value="dynein heavy chain 7, axonemal"/>
    <property type="match status" value="1"/>
</dbReference>
<feature type="domain" description="AAA+ ATPase" evidence="18">
    <location>
        <begin position="2202"/>
        <end position="2388"/>
    </location>
</feature>
<dbReference type="InterPro" id="IPR041228">
    <property type="entry name" value="Dynein_C"/>
</dbReference>
<sequence>MDGGNRRPSRANVAWAATTKDDDLLRGNENSRPVATPSHRSALGTGGSPDALVGRLYAGPGRQQRLAENSPPRNTSFGTTTVHNQYRQDVGDVGDNVASPVGGVSGLIRSRVAAATAATSFDRDSLAEQQQSDALVPRLIHHQPSEASPPGNDGGSQRGDGINSPPRIGVRNRSSGGNAAKRVRGAGSRRSSGGSVAAAGNQPQKQGPSAARQQQPSVGGRMMLSRSLGALGQAGAGTSTLAIVNTRDDGAPYLRSDKMSPKSSLRAGRGLSSIRSSPGREPLSEGHFLYLRQKPGTDATAYNLEVTSSFDRQAPPTVGAHAQGGEGKGQSPPRGGGNAHHGRGAQGQGQGHDYYTLSRAGITHLKDSSSDFTALDRWEREYALFHQIRRISFFELYRRWKSFAVWKRTVRAFKFSQASSALRTGLFAFVPPLRLAIAEIRKECVYVETRRLFAVGQGETITLEAFLERQRTNQQEGAQLLQAFSEKILEVARASLDEVVDGFLRTNGIVADHHMTFMERTSLRSECRRLTQFLRLVDFVVVDTLRDLVLGSVAEAARLVATRDIRIIHALPGAETALPAATSAVGAGGVVGGSEGFDRGASSAGGAGGGAGGGGGRKAAGEPAGDQVPLFRISVNFTDDGELVVSPTAEDITESFRGVLAASIEVIGIPKRVLTSPDLAAYVMAEGDDGEEGGRAEVGVQDMVRQDERFDHITGKIFKGLQSAFEQVKEYIQVFEPYRETYMANNEHMTRVKQAYTNSSLEEFHKDIDKYRGMTEEFEAIPARATVGIMEVDSEHMRMRLMPSPVQCLNAIKELIPELMEAGSGALLDELDAIIPHISGGSASVEDFVAKKKAVAVAHQDNPGHIEARQRLRDMAAMMKEYGWRVPEAQRANLIMVEENMTALENGVQVAESMEEEETRRFAETIREEVPKLAKKIAQVRERLDNSLVASMDTEAEKVLQFLGQEEDMLNQHKDRCTKLMEYQTLLAQPVDEIDTLDEVVSDLTLKKRLWTGVKAWKELTETWLLTPFTEIDASILEKHVTLYQRTCHQAVKGLPSNPVAKRLKDDVDTFSPVLPVVVNLRNQGLQGRHWDQIHELIGFEIKGRPEITLGELIDKKVTAFHEEITSVATSAVQEGVLEEMMEKVSAMWAKTEFEVKNYKEIKDLYILGDTSEVVANLDDSLVTINTVLSSRYVGGIRGMVDEWRGKLVTLQETLDEWQACQRTWMYLESIFGSPDIVRQLPAAAKMFQAVDKSWRHIMVATADEPLAIKQGLVKDRKDTFASHNAALDKIQKSLEEYLETKRAAFPRFYFLSNDELLEILSQAKDPQAVQPHLRKCFDNLVGLTFGDEPGSIDIHAMISSEGEKVPLGKNLKARGYVEDWLSQVEARMKTSLHGFMKAGLLDYDTKAREQWVGCHPGQVVATVAQMTWARGTENALRSENAVAEMKEWFDIYVIELTKLIVRIRGNLSKLERKVIVALVTTDVHARDIIDELYENKVDSLQNFTWQQQLRYYWDMDLDDCLIRHSDARVRYGYEYMGATSRLVITPLTDRCWLTLTGSYELKLGAAPAGPAGTGKTETSKDLAKAIGILCVVFNCSDQIDYKMMGKLFRGLAQGGSWVCLDEFNRIDIEVLSVIAQQLLVLREGRLMGKPDINFMGVQIALKDHHVIITMNPGYAGRTELPDNLAVRVQKVECRIPALSTKVCFRPVAMMVPNYALIAEIMLFAEGFADAKTLSRKMCKLYILCSEQLSQQPHYDYGLRAVKSVLVMAGSLKRGYPDVDEDLTLIRALVDSNVPKFLADDLPLFAAIVKDLFPGLEVPSNDYGEFSVALEEQLDKHGLQKVPLFMGKIIQMFDVFNIRFGATLVGPTGAGKTTCYRMLAAVMTDLRNKGSVNPEFQVVKYEVLNPKCITMGELYGEFSELTQEWHDGLASTIMRRAVADEGDHRRWTVFDGPIDALWIENMNTVLDDNMTLCLANGERIKLMIEMKMLFEVMDLAVASPATVSRIGVIYMTPSNLGWMPYVQSWIPTGLPEGFPEVARQHLLHLFEVCVQKGLDFQRKRCKEPVSCVDIQLATSLSFIFQSLIVKADSTFSLPEAELNAFVDKLFAFSYVWSIAGSVQGEGWERMEDFCRELFEAEGLQLKAPPALTLFEVYVDPVAKEFRPWKDVVKPFSYDPTASYFEMMVPTVDTTRFSNIFSALITQNKPVFVTGMTGTGKTVTVQNLLSTLEPPPEDGGQNVVPMTVNFSAQTSSLVTQASIEGKLEKKRKNLLGAPAGKKVVIFVDDVNMPVVEEYGAQAPIELLRQFLDFKGFYDRDKLFWKEIADTMLITGAAPPGGGRSEVTPRFVRHFNVFCVPQASTTAMQLIFSSMLKGFLGAKFDTEIKNRADGIVNATIEVYERISRELLPTPARFHYTFNLRDISKVFQGFLMITAPRCTTVETAVRLWAHECSRVFYDRLINREDQQWFEDLVVELLPRYLKVSWSKEDIFDEGSPLIFCDFLKPGAEKRLYEESRDMGKMQQILNDSLDEYNVTFANQMNIVFFADAVVHVTRIGRVLRQPRGNAMLVGVGGSGKQSLTRVASFVAGYECVQIEINRGYGLMEFREDIKKLMIKTGVEGKNVAFLFTDTQIVVETMLEDLNNVLNSGEIPNLFPQDEQDKVAADMIPVCKELGISEARDTCLATFVTRVRENLHVVLCVSPVGDALRVRCRNFPSLINCTTIDWFFPWPEAALVSVAERFIEGVPLPSDEVRAGLIRMCGVVHTSIKVFADKFYDELVRRVYTTPKSYLDLINSYTAKLGVLQGAVETKAQQMEVGVTKLNETNAMVEGLKGDLTKLEPVLEQASKDAEKLLKQVEIDKADAAKVKDKVGKEEAEVGIQAAEVKAVQADAQADLDVALPALEAALKALDSLTKNDITEVKGFAKPPPAVQIVMEAVCILLESKTDWDSAKKVLADTSFMDKLKNYDKDNISPTILKKIKPYVENPNMAIDVVTKVSKAASGLCMFVHAMDVYSKVAKVVAPKKAKLEEMNSLLAAANATLAIKQAELKEVNDKVEALEAQCAATVGEKKRLADEAETTANRLVRAEKLTSGLASEGVRWLESLENLGKQKVDLIGDAFLSCGCLSYYGPFTGGYRDDLVATWMKRVKQEGIPCSGGGDSAGGDGDDETGDGGGGGGGGGFSLIGTLGDPVEIRGWQNCALPTDKVSTDSAILVAKGTRWPLMIDPQGQANKWIKKMHEGDDIEVTTMTNAKLLRSLENCIRVGRPLLIEDITEHIEPALEPVLQKATFKQGNRTLIRIGDSDVDYADSFKMYLTTKMPNPHYLPEVCIKVNIINFTVTMEGLEDQLLGQVVAKERPDIEKRKTQLLLRMAEDKKQLSDLEARILHLLSNSSGNILDDEVLINTLADSKTTSSIIKERVEESEKTEIEIDLARKKYTPVATRGSIIYFVIADLSGIDPMYQYSLQYYQTLFDRCIDGAEKDSDLGRRLANLVSYSTRVIYGNICRGLFERHKLLFSALICFQILRHRSEIPREEWALFLRGPGPVDRSAQPPNPNPARLTPVQWDLLFAAEQRAVGGGGHSNESGGGQEEEGDEGVDGAACSPLEGLCESLTESWEAWVSWADKGDVWDESRIPGGFFGKGKGGEGASSFQKLLLVKAFREDQLLRCIAKFVGEKLGSSFAESPSASMEDIYADLDNKTPCIFILSTGADPTSMLLRFAKVMGYADRLSLVSLGQGQGPYAAELVEKGTKTGDWVLLQNCMLAKSWMPALEKIVFGLADATEANNEAFRLYLTSAPATYFPVSILQNGVKMTNEPPKGIKANVARSWANLMKEDEWETCAKRDEFKRMIVGLLFFHANIQERRKFGPLGWNIRYAFDESDLETSIAVMRKFLEEQDEVPWDALRYVTGQINYGGRVTDDWDRRCLMSVLGIYINDGILKSGYRFSGSGIYFSPSPGPFQGVSDYFGQLPGVDNPEIFGMHENANVTFNTNESLGLMQTILSLQPRESSAGGGRSNDDIVTELAEELEAQIPPLLDDDDAGPTTFVLQENGLLPSLAIVLKQEMVKFNRLLAAMGSSITELKKAIKGLVVMSQDLDRMYTSFMNNQVPALWTRVSFASLKSLASWNKDLLFRVIFMRGWLKEGQPACFPLPVFFFPQGFMTGTLQTFARKYQVAIDTLTYKFDVMREDPSDVTEGPDDGIYCHGLWLEGARWDSDAWKLRESHPGEMYMELPLIHFMPAAGHKTAEWDYACPVYKTAERKGVLSTTGMSTNFVIAVELPTDVSPDVWVMFGVAALCNLTD</sequence>
<evidence type="ECO:0000256" key="17">
    <source>
        <dbReference type="SAM" id="MobiDB-lite"/>
    </source>
</evidence>
<dbReference type="Gene3D" id="6.10.140.1060">
    <property type="match status" value="1"/>
</dbReference>
<evidence type="ECO:0000256" key="12">
    <source>
        <dbReference type="ARBA" id="ARBA00023069"/>
    </source>
</evidence>
<feature type="region of interest" description="Disordered" evidence="17">
    <location>
        <begin position="601"/>
        <end position="623"/>
    </location>
</feature>
<dbReference type="InterPro" id="IPR004273">
    <property type="entry name" value="Dynein_heavy_D6_P-loop"/>
</dbReference>
<evidence type="ECO:0000256" key="8">
    <source>
        <dbReference type="ARBA" id="ARBA00022840"/>
    </source>
</evidence>
<dbReference type="Gene3D" id="1.20.140.100">
    <property type="entry name" value="Dynein heavy chain, N-terminal domain 2"/>
    <property type="match status" value="1"/>
</dbReference>
<organism evidence="19 20">
    <name type="scientific">Ectocarpus siliculosus</name>
    <name type="common">Brown alga</name>
    <name type="synonym">Conferva siliculosa</name>
    <dbReference type="NCBI Taxonomy" id="2880"/>
    <lineage>
        <taxon>Eukaryota</taxon>
        <taxon>Sar</taxon>
        <taxon>Stramenopiles</taxon>
        <taxon>Ochrophyta</taxon>
        <taxon>PX clade</taxon>
        <taxon>Phaeophyceae</taxon>
        <taxon>Ectocarpales</taxon>
        <taxon>Ectocarpaceae</taxon>
        <taxon>Ectocarpus</taxon>
    </lineage>
</organism>
<dbReference type="EMBL" id="FN648464">
    <property type="protein sequence ID" value="CBN74485.1"/>
    <property type="molecule type" value="Genomic_DNA"/>
</dbReference>
<dbReference type="InterPro" id="IPR041589">
    <property type="entry name" value="DNAH3_AAA_lid_1"/>
</dbReference>
<keyword evidence="13" id="KW-0505">Motor protein</keyword>
<feature type="compositionally biased region" description="Gly residues" evidence="17">
    <location>
        <begin position="3151"/>
        <end position="3160"/>
    </location>
</feature>
<keyword evidence="8" id="KW-0067">ATP-binding</keyword>
<evidence type="ECO:0000256" key="3">
    <source>
        <dbReference type="ARBA" id="ARBA00008887"/>
    </source>
</evidence>
<dbReference type="GO" id="GO:0031514">
    <property type="term" value="C:motile cilium"/>
    <property type="evidence" value="ECO:0007669"/>
    <property type="project" value="UniProtKB-SubCell"/>
</dbReference>
<dbReference type="InterPro" id="IPR035699">
    <property type="entry name" value="AAA_6"/>
</dbReference>
<dbReference type="SUPFAM" id="SSF52540">
    <property type="entry name" value="P-loop containing nucleoside triphosphate hydrolases"/>
    <property type="match status" value="4"/>
</dbReference>
<reference evidence="19 20" key="1">
    <citation type="journal article" date="2010" name="Nature">
        <title>The Ectocarpus genome and the independent evolution of multicellularity in brown algae.</title>
        <authorList>
            <person name="Cock J.M."/>
            <person name="Sterck L."/>
            <person name="Rouze P."/>
            <person name="Scornet D."/>
            <person name="Allen A.E."/>
            <person name="Amoutzias G."/>
            <person name="Anthouard V."/>
            <person name="Artiguenave F."/>
            <person name="Aury J.M."/>
            <person name="Badger J.H."/>
            <person name="Beszteri B."/>
            <person name="Billiau K."/>
            <person name="Bonnet E."/>
            <person name="Bothwell J.H."/>
            <person name="Bowler C."/>
            <person name="Boyen C."/>
            <person name="Brownlee C."/>
            <person name="Carrano C.J."/>
            <person name="Charrier B."/>
            <person name="Cho G.Y."/>
            <person name="Coelho S.M."/>
            <person name="Collen J."/>
            <person name="Corre E."/>
            <person name="Da Silva C."/>
            <person name="Delage L."/>
            <person name="Delaroque N."/>
            <person name="Dittami S.M."/>
            <person name="Doulbeau S."/>
            <person name="Elias M."/>
            <person name="Farnham G."/>
            <person name="Gachon C.M."/>
            <person name="Gschloessl B."/>
            <person name="Heesch S."/>
            <person name="Jabbari K."/>
            <person name="Jubin C."/>
            <person name="Kawai H."/>
            <person name="Kimura K."/>
            <person name="Kloareg B."/>
            <person name="Kupper F.C."/>
            <person name="Lang D."/>
            <person name="Le Bail A."/>
            <person name="Leblanc C."/>
            <person name="Lerouge P."/>
            <person name="Lohr M."/>
            <person name="Lopez P.J."/>
            <person name="Martens C."/>
            <person name="Maumus F."/>
            <person name="Michel G."/>
            <person name="Miranda-Saavedra D."/>
            <person name="Morales J."/>
            <person name="Moreau H."/>
            <person name="Motomura T."/>
            <person name="Nagasato C."/>
            <person name="Napoli C.A."/>
            <person name="Nelson D.R."/>
            <person name="Nyvall-Collen P."/>
            <person name="Peters A.F."/>
            <person name="Pommier C."/>
            <person name="Potin P."/>
            <person name="Poulain J."/>
            <person name="Quesneville H."/>
            <person name="Read B."/>
            <person name="Rensing S.A."/>
            <person name="Ritter A."/>
            <person name="Rousvoal S."/>
            <person name="Samanta M."/>
            <person name="Samson G."/>
            <person name="Schroeder D.C."/>
            <person name="Segurens B."/>
            <person name="Strittmatter M."/>
            <person name="Tonon T."/>
            <person name="Tregear J.W."/>
            <person name="Valentin K."/>
            <person name="von Dassow P."/>
            <person name="Yamagishi T."/>
            <person name="Van de Peer Y."/>
            <person name="Wincker P."/>
        </authorList>
    </citation>
    <scope>NUCLEOTIDE SEQUENCE [LARGE SCALE GENOMIC DNA]</scope>
    <source>
        <strain evidence="20">Ec32 / CCAP1310/4</strain>
    </source>
</reference>
<keyword evidence="15" id="KW-0966">Cell projection</keyword>
<feature type="compositionally biased region" description="Gly residues" evidence="17">
    <location>
        <begin position="3572"/>
        <end position="3584"/>
    </location>
</feature>
<dbReference type="Gene3D" id="1.10.8.720">
    <property type="entry name" value="Region D6 of dynein motor"/>
    <property type="match status" value="1"/>
</dbReference>
<comment type="similarity">
    <text evidence="3">Belongs to the dynein heavy chain family.</text>
</comment>
<keyword evidence="9" id="KW-0282">Flagellum</keyword>
<dbReference type="InterPro" id="IPR026983">
    <property type="entry name" value="DHC"/>
</dbReference>
<dbReference type="FunFam" id="1.20.140.100:FF:000004">
    <property type="entry name" value="Dynein axonemal heavy chain 6"/>
    <property type="match status" value="1"/>
</dbReference>
<dbReference type="InterPro" id="IPR024317">
    <property type="entry name" value="Dynein_heavy_chain_D4_dom"/>
</dbReference>
<dbReference type="InterPro" id="IPR043160">
    <property type="entry name" value="Dynein_C_barrel"/>
</dbReference>
<name>D8LK16_ECTSI</name>
<dbReference type="GO" id="GO:0005874">
    <property type="term" value="C:microtubule"/>
    <property type="evidence" value="ECO:0007669"/>
    <property type="project" value="UniProtKB-KW"/>
</dbReference>
<gene>
    <name evidence="19" type="primary">DYHC4</name>
    <name evidence="19" type="ORF">Esi_0028_0077</name>
</gene>
<dbReference type="OMA" id="VESFDWQ"/>
<dbReference type="InterPro" id="IPR042219">
    <property type="entry name" value="AAA_lid_11_sf"/>
</dbReference>
<protein>
    <submittedName>
        <fullName evidence="19">Dynein heavy chain</fullName>
    </submittedName>
</protein>
<dbReference type="Gene3D" id="1.20.920.20">
    <property type="match status" value="1"/>
</dbReference>
<keyword evidence="6" id="KW-0677">Repeat</keyword>
<dbReference type="GO" id="GO:0005524">
    <property type="term" value="F:ATP binding"/>
    <property type="evidence" value="ECO:0007669"/>
    <property type="project" value="UniProtKB-KW"/>
</dbReference>
<evidence type="ECO:0000256" key="1">
    <source>
        <dbReference type="ARBA" id="ARBA00004230"/>
    </source>
</evidence>
<keyword evidence="5" id="KW-0493">Microtubule</keyword>
<evidence type="ECO:0000256" key="6">
    <source>
        <dbReference type="ARBA" id="ARBA00022737"/>
    </source>
</evidence>
<feature type="region of interest" description="Disordered" evidence="17">
    <location>
        <begin position="251"/>
        <end position="283"/>
    </location>
</feature>
<dbReference type="InterPro" id="IPR013602">
    <property type="entry name" value="Dynein_heavy_linker"/>
</dbReference>
<evidence type="ECO:0000256" key="10">
    <source>
        <dbReference type="ARBA" id="ARBA00023017"/>
    </source>
</evidence>
<dbReference type="GO" id="GO:0007018">
    <property type="term" value="P:microtubule-based movement"/>
    <property type="evidence" value="ECO:0007669"/>
    <property type="project" value="InterPro"/>
</dbReference>
<dbReference type="InterPro" id="IPR043157">
    <property type="entry name" value="Dynein_AAA1S"/>
</dbReference>
<feature type="coiled-coil region" evidence="16">
    <location>
        <begin position="3360"/>
        <end position="3387"/>
    </location>
</feature>
<evidence type="ECO:0000256" key="14">
    <source>
        <dbReference type="ARBA" id="ARBA00023212"/>
    </source>
</evidence>
<evidence type="ECO:0000256" key="7">
    <source>
        <dbReference type="ARBA" id="ARBA00022741"/>
    </source>
</evidence>
<feature type="domain" description="AAA+ ATPase" evidence="18">
    <location>
        <begin position="1858"/>
        <end position="1999"/>
    </location>
</feature>
<dbReference type="FunFam" id="1.10.8.710:FF:000004">
    <property type="entry name" value="Dynein axonemal heavy chain 6"/>
    <property type="match status" value="1"/>
</dbReference>
<evidence type="ECO:0000256" key="2">
    <source>
        <dbReference type="ARBA" id="ARBA00004430"/>
    </source>
</evidence>
<feature type="compositionally biased region" description="Gly residues" evidence="17">
    <location>
        <begin position="322"/>
        <end position="350"/>
    </location>
</feature>
<proteinExistence type="inferred from homology"/>
<dbReference type="FunFam" id="1.10.8.1220:FF:000001">
    <property type="entry name" value="Dynein axonemal heavy chain 5"/>
    <property type="match status" value="1"/>
</dbReference>
<dbReference type="Gene3D" id="1.20.1270.280">
    <property type="match status" value="1"/>
</dbReference>
<feature type="compositionally biased region" description="Gly residues" evidence="17">
    <location>
        <begin position="603"/>
        <end position="618"/>
    </location>
</feature>
<feature type="region of interest" description="Disordered" evidence="17">
    <location>
        <begin position="1"/>
        <end position="83"/>
    </location>
</feature>
<accession>D8LK16</accession>
<dbReference type="FunFam" id="3.40.50.300:FF:002141">
    <property type="entry name" value="Dynein heavy chain"/>
    <property type="match status" value="1"/>
</dbReference>
<dbReference type="FunFam" id="3.40.50.300:FF:000049">
    <property type="entry name" value="Dynein, axonemal, heavy chain 5"/>
    <property type="match status" value="1"/>
</dbReference>
<dbReference type="Pfam" id="PF17852">
    <property type="entry name" value="Dynein_AAA_lid"/>
    <property type="match status" value="1"/>
</dbReference>
<dbReference type="Pfam" id="PF12774">
    <property type="entry name" value="AAA_6"/>
    <property type="match status" value="1"/>
</dbReference>
<dbReference type="InParanoid" id="D8LK16"/>
<dbReference type="GO" id="GO:0030286">
    <property type="term" value="C:dynein complex"/>
    <property type="evidence" value="ECO:0007669"/>
    <property type="project" value="UniProtKB-KW"/>
</dbReference>
<dbReference type="GO" id="GO:0008569">
    <property type="term" value="F:minus-end-directed microtubule motor activity"/>
    <property type="evidence" value="ECO:0007669"/>
    <property type="project" value="InterPro"/>
</dbReference>
<keyword evidence="20" id="KW-1185">Reference proteome</keyword>
<dbReference type="Gene3D" id="3.40.50.300">
    <property type="entry name" value="P-loop containing nucleotide triphosphate hydrolases"/>
    <property type="match status" value="5"/>
</dbReference>
<dbReference type="Gene3D" id="1.20.920.30">
    <property type="match status" value="1"/>
</dbReference>
<evidence type="ECO:0000256" key="4">
    <source>
        <dbReference type="ARBA" id="ARBA00022490"/>
    </source>
</evidence>
<dbReference type="FunFam" id="3.10.490.20:FF:000005">
    <property type="entry name" value="Dynein axonemal heavy chain 6"/>
    <property type="match status" value="1"/>
</dbReference>
<keyword evidence="7" id="KW-0547">Nucleotide-binding</keyword>
<dbReference type="FunFam" id="1.20.920.20:FF:000001">
    <property type="entry name" value="dynein heavy chain 2, axonemal"/>
    <property type="match status" value="1"/>
</dbReference>
<dbReference type="FunFam" id="1.20.920.30:FF:000005">
    <property type="entry name" value="Dynein, axonemal, heavy chain 2"/>
    <property type="match status" value="1"/>
</dbReference>
<dbReference type="InterPro" id="IPR035706">
    <property type="entry name" value="AAA_9"/>
</dbReference>
<dbReference type="GO" id="GO:0045505">
    <property type="term" value="F:dynein intermediate chain binding"/>
    <property type="evidence" value="ECO:0007669"/>
    <property type="project" value="InterPro"/>
</dbReference>
<dbReference type="Pfam" id="PF03028">
    <property type="entry name" value="Dynein_heavy"/>
    <property type="match status" value="1"/>
</dbReference>
<dbReference type="InterPro" id="IPR042228">
    <property type="entry name" value="Dynein_linker_3"/>
</dbReference>
<dbReference type="FunFam" id="3.20.180.20:FF:000003">
    <property type="entry name" value="Dynein heavy chain 12, axonemal"/>
    <property type="match status" value="1"/>
</dbReference>
<keyword evidence="14" id="KW-0206">Cytoskeleton</keyword>
<dbReference type="Pfam" id="PF12780">
    <property type="entry name" value="AAA_8"/>
    <property type="match status" value="1"/>
</dbReference>
<dbReference type="Gene3D" id="1.10.472.130">
    <property type="match status" value="1"/>
</dbReference>
<dbReference type="Pfam" id="PF08393">
    <property type="entry name" value="DHC_N2"/>
    <property type="match status" value="1"/>
</dbReference>
<dbReference type="InterPro" id="IPR042222">
    <property type="entry name" value="Dynein_2_N"/>
</dbReference>
<dbReference type="InterPro" id="IPR041466">
    <property type="entry name" value="Dynein_AAA5_ext"/>
</dbReference>
<dbReference type="Pfam" id="PF12775">
    <property type="entry name" value="AAA_7"/>
    <property type="match status" value="1"/>
</dbReference>
<feature type="region of interest" description="Disordered" evidence="17">
    <location>
        <begin position="3572"/>
        <end position="3595"/>
    </location>
</feature>
<dbReference type="Gene3D" id="1.10.8.1220">
    <property type="match status" value="1"/>
</dbReference>
<evidence type="ECO:0000256" key="15">
    <source>
        <dbReference type="ARBA" id="ARBA00023273"/>
    </source>
</evidence>
<evidence type="ECO:0000256" key="5">
    <source>
        <dbReference type="ARBA" id="ARBA00022701"/>
    </source>
</evidence>
<dbReference type="Gene3D" id="3.10.490.20">
    <property type="match status" value="1"/>
</dbReference>
<evidence type="ECO:0000256" key="13">
    <source>
        <dbReference type="ARBA" id="ARBA00023175"/>
    </source>
</evidence>
<dbReference type="OrthoDB" id="5593012at2759"/>
<dbReference type="EMBL" id="FN649741">
    <property type="protein sequence ID" value="CBN74485.1"/>
    <property type="molecule type" value="Genomic_DNA"/>
</dbReference>
<dbReference type="Pfam" id="PF18198">
    <property type="entry name" value="AAA_lid_11"/>
    <property type="match status" value="1"/>
</dbReference>
<dbReference type="GO" id="GO:0005930">
    <property type="term" value="C:axoneme"/>
    <property type="evidence" value="ECO:0007669"/>
    <property type="project" value="UniProtKB-SubCell"/>
</dbReference>
<dbReference type="Gene3D" id="1.10.287.2620">
    <property type="match status" value="1"/>
</dbReference>
<dbReference type="InterPro" id="IPR027417">
    <property type="entry name" value="P-loop_NTPase"/>
</dbReference>
<evidence type="ECO:0000256" key="11">
    <source>
        <dbReference type="ARBA" id="ARBA00023054"/>
    </source>
</evidence>
<dbReference type="PANTHER" id="PTHR22878:SF68">
    <property type="entry name" value="DYNEIN HEAVY CHAIN 6, AXONEMAL-LIKE"/>
    <property type="match status" value="1"/>
</dbReference>
<feature type="compositionally biased region" description="Polar residues" evidence="17">
    <location>
        <begin position="71"/>
        <end position="83"/>
    </location>
</feature>
<dbReference type="InterPro" id="IPR003593">
    <property type="entry name" value="AAA+_ATPase"/>
</dbReference>
<keyword evidence="10" id="KW-0243">Dynein</keyword>
<feature type="region of interest" description="Disordered" evidence="17">
    <location>
        <begin position="3150"/>
        <end position="3173"/>
    </location>
</feature>
<feature type="coiled-coil region" evidence="16">
    <location>
        <begin position="3024"/>
        <end position="3086"/>
    </location>
</feature>
<keyword evidence="4" id="KW-0963">Cytoplasm</keyword>
<evidence type="ECO:0000256" key="16">
    <source>
        <dbReference type="SAM" id="Coils"/>
    </source>
</evidence>
<feature type="compositionally biased region" description="Polar residues" evidence="17">
    <location>
        <begin position="201"/>
        <end position="217"/>
    </location>
</feature>
<dbReference type="SMART" id="SM00382">
    <property type="entry name" value="AAA"/>
    <property type="match status" value="3"/>
</dbReference>
<feature type="compositionally biased region" description="Low complexity" evidence="17">
    <location>
        <begin position="185"/>
        <end position="200"/>
    </location>
</feature>
<comment type="subcellular location">
    <subcellularLocation>
        <location evidence="1">Cell projection</location>
        <location evidence="1">Cilium</location>
        <location evidence="1">Flagellum</location>
    </subcellularLocation>
    <subcellularLocation>
        <location evidence="2">Cytoplasm</location>
        <location evidence="2">Cytoskeleton</location>
        <location evidence="2">Cilium axoneme</location>
    </subcellularLocation>
</comment>
<dbReference type="InterPro" id="IPR041658">
    <property type="entry name" value="AAA_lid_11"/>
</dbReference>
<keyword evidence="11 16" id="KW-0175">Coiled coil</keyword>
<dbReference type="STRING" id="2880.D8LK16"/>
<dbReference type="FunFam" id="3.40.50.300:FF:000063">
    <property type="entry name" value="dynein heavy chain 6, axonemal"/>
    <property type="match status" value="1"/>
</dbReference>
<dbReference type="PANTHER" id="PTHR22878">
    <property type="entry name" value="DYNEIN HEAVY CHAIN 6, AXONEMAL-LIKE-RELATED"/>
    <property type="match status" value="1"/>
</dbReference>
<dbReference type="Gene3D" id="1.20.58.1120">
    <property type="match status" value="1"/>
</dbReference>
<dbReference type="GO" id="GO:0051959">
    <property type="term" value="F:dynein light intermediate chain binding"/>
    <property type="evidence" value="ECO:0007669"/>
    <property type="project" value="InterPro"/>
</dbReference>
<feature type="compositionally biased region" description="Basic and acidic residues" evidence="17">
    <location>
        <begin position="251"/>
        <end position="260"/>
    </location>
</feature>
<dbReference type="FunFam" id="3.40.50.300:FF:000362">
    <property type="entry name" value="Dynein, axonemal, heavy chain 6"/>
    <property type="match status" value="1"/>
</dbReference>